<comment type="caution">
    <text evidence="3">The sequence shown here is derived from an EMBL/GenBank/DDBJ whole genome shotgun (WGS) entry which is preliminary data.</text>
</comment>
<dbReference type="EMBL" id="CAAALY010005835">
    <property type="protein sequence ID" value="VEL09241.1"/>
    <property type="molecule type" value="Genomic_DNA"/>
</dbReference>
<proteinExistence type="inferred from homology"/>
<reference evidence="3" key="1">
    <citation type="submission" date="2018-11" db="EMBL/GenBank/DDBJ databases">
        <authorList>
            <consortium name="Pathogen Informatics"/>
        </authorList>
    </citation>
    <scope>NUCLEOTIDE SEQUENCE</scope>
</reference>
<evidence type="ECO:0000256" key="1">
    <source>
        <dbReference type="ARBA" id="ARBA00008455"/>
    </source>
</evidence>
<keyword evidence="4" id="KW-1185">Reference proteome</keyword>
<evidence type="ECO:0000259" key="2">
    <source>
        <dbReference type="Pfam" id="PF00112"/>
    </source>
</evidence>
<name>A0A3S4ZX00_9PLAT</name>
<dbReference type="Proteomes" id="UP000784294">
    <property type="component" value="Unassembled WGS sequence"/>
</dbReference>
<dbReference type="GO" id="GO:0008234">
    <property type="term" value="F:cysteine-type peptidase activity"/>
    <property type="evidence" value="ECO:0007669"/>
    <property type="project" value="InterPro"/>
</dbReference>
<dbReference type="SUPFAM" id="SSF54001">
    <property type="entry name" value="Cysteine proteinases"/>
    <property type="match status" value="1"/>
</dbReference>
<evidence type="ECO:0000313" key="3">
    <source>
        <dbReference type="EMBL" id="VEL09241.1"/>
    </source>
</evidence>
<comment type="similarity">
    <text evidence="1">Belongs to the peptidase C1 family.</text>
</comment>
<protein>
    <recommendedName>
        <fullName evidence="2">Peptidase C1A papain C-terminal domain-containing protein</fullName>
    </recommendedName>
</protein>
<dbReference type="GO" id="GO:0006508">
    <property type="term" value="P:proteolysis"/>
    <property type="evidence" value="ECO:0007669"/>
    <property type="project" value="InterPro"/>
</dbReference>
<evidence type="ECO:0000313" key="4">
    <source>
        <dbReference type="Proteomes" id="UP000784294"/>
    </source>
</evidence>
<dbReference type="Gene3D" id="3.90.70.10">
    <property type="entry name" value="Cysteine proteinases"/>
    <property type="match status" value="1"/>
</dbReference>
<dbReference type="InterPro" id="IPR000668">
    <property type="entry name" value="Peptidase_C1A_C"/>
</dbReference>
<gene>
    <name evidence="3" type="ORF">PXEA_LOCUS2681</name>
</gene>
<accession>A0A3S4ZX00</accession>
<sequence>MKGNCGSCYAFSACGSLEGQYKKKTDKLIDFSTQQVVDCSSEEGNMFCNGGLQDYSFNYMQKHGITSEEKYPYIGKVSKA</sequence>
<dbReference type="InterPro" id="IPR038765">
    <property type="entry name" value="Papain-like_cys_pep_sf"/>
</dbReference>
<dbReference type="AlphaFoldDB" id="A0A3S4ZX00"/>
<dbReference type="InterPro" id="IPR013128">
    <property type="entry name" value="Peptidase_C1A"/>
</dbReference>
<organism evidence="3 4">
    <name type="scientific">Protopolystoma xenopodis</name>
    <dbReference type="NCBI Taxonomy" id="117903"/>
    <lineage>
        <taxon>Eukaryota</taxon>
        <taxon>Metazoa</taxon>
        <taxon>Spiralia</taxon>
        <taxon>Lophotrochozoa</taxon>
        <taxon>Platyhelminthes</taxon>
        <taxon>Monogenea</taxon>
        <taxon>Polyopisthocotylea</taxon>
        <taxon>Polystomatidea</taxon>
        <taxon>Polystomatidae</taxon>
        <taxon>Protopolystoma</taxon>
    </lineage>
</organism>
<dbReference type="Pfam" id="PF00112">
    <property type="entry name" value="Peptidase_C1"/>
    <property type="match status" value="1"/>
</dbReference>
<dbReference type="PANTHER" id="PTHR12411">
    <property type="entry name" value="CYSTEINE PROTEASE FAMILY C1-RELATED"/>
    <property type="match status" value="1"/>
</dbReference>
<dbReference type="OrthoDB" id="10253408at2759"/>
<feature type="domain" description="Peptidase C1A papain C-terminal" evidence="2">
    <location>
        <begin position="2"/>
        <end position="76"/>
    </location>
</feature>